<feature type="transmembrane region" description="Helical" evidence="1">
    <location>
        <begin position="12"/>
        <end position="30"/>
    </location>
</feature>
<dbReference type="STRING" id="591205.SAMN05421538_103120"/>
<keyword evidence="1" id="KW-0812">Transmembrane</keyword>
<dbReference type="InterPro" id="IPR037185">
    <property type="entry name" value="EmrE-like"/>
</dbReference>
<dbReference type="PANTHER" id="PTHR22911">
    <property type="entry name" value="ACYL-MALONYL CONDENSING ENZYME-RELATED"/>
    <property type="match status" value="1"/>
</dbReference>
<feature type="domain" description="EamA" evidence="2">
    <location>
        <begin position="16"/>
        <end position="147"/>
    </location>
</feature>
<evidence type="ECO:0000259" key="2">
    <source>
        <dbReference type="Pfam" id="PF00892"/>
    </source>
</evidence>
<feature type="transmembrane region" description="Helical" evidence="1">
    <location>
        <begin position="279"/>
        <end position="296"/>
    </location>
</feature>
<evidence type="ECO:0000313" key="4">
    <source>
        <dbReference type="Proteomes" id="UP000199344"/>
    </source>
</evidence>
<keyword evidence="1" id="KW-1133">Transmembrane helix</keyword>
<dbReference type="RefSeq" id="WP_090522163.1">
    <property type="nucleotide sequence ID" value="NZ_FNAH01000003.1"/>
</dbReference>
<dbReference type="EMBL" id="FNAH01000003">
    <property type="protein sequence ID" value="SDD96017.1"/>
    <property type="molecule type" value="Genomic_DNA"/>
</dbReference>
<feature type="transmembrane region" description="Helical" evidence="1">
    <location>
        <begin position="253"/>
        <end position="273"/>
    </location>
</feature>
<evidence type="ECO:0000313" key="3">
    <source>
        <dbReference type="EMBL" id="SDD96017.1"/>
    </source>
</evidence>
<dbReference type="Proteomes" id="UP000199344">
    <property type="component" value="Unassembled WGS sequence"/>
</dbReference>
<dbReference type="GO" id="GO:0016020">
    <property type="term" value="C:membrane"/>
    <property type="evidence" value="ECO:0007669"/>
    <property type="project" value="InterPro"/>
</dbReference>
<feature type="transmembrane region" description="Helical" evidence="1">
    <location>
        <begin position="103"/>
        <end position="125"/>
    </location>
</feature>
<reference evidence="3 4" key="1">
    <citation type="submission" date="2016-10" db="EMBL/GenBank/DDBJ databases">
        <authorList>
            <person name="de Groot N.N."/>
        </authorList>
    </citation>
    <scope>NUCLEOTIDE SEQUENCE [LARGE SCALE GENOMIC DNA]</scope>
    <source>
        <strain evidence="3 4">DSM 22220</strain>
    </source>
</reference>
<name>A0A1G6Z250_9RHOB</name>
<organism evidence="3 4">
    <name type="scientific">Paracoccus isoporae</name>
    <dbReference type="NCBI Taxonomy" id="591205"/>
    <lineage>
        <taxon>Bacteria</taxon>
        <taxon>Pseudomonadati</taxon>
        <taxon>Pseudomonadota</taxon>
        <taxon>Alphaproteobacteria</taxon>
        <taxon>Rhodobacterales</taxon>
        <taxon>Paracoccaceae</taxon>
        <taxon>Paracoccus</taxon>
    </lineage>
</organism>
<protein>
    <submittedName>
        <fullName evidence="3">EamA-like transporter family protein</fullName>
    </submittedName>
</protein>
<feature type="transmembrane region" description="Helical" evidence="1">
    <location>
        <begin position="45"/>
        <end position="66"/>
    </location>
</feature>
<feature type="transmembrane region" description="Helical" evidence="1">
    <location>
        <begin position="132"/>
        <end position="148"/>
    </location>
</feature>
<dbReference type="SUPFAM" id="SSF103481">
    <property type="entry name" value="Multidrug resistance efflux transporter EmrE"/>
    <property type="match status" value="2"/>
</dbReference>
<feature type="transmembrane region" description="Helical" evidence="1">
    <location>
        <begin position="154"/>
        <end position="174"/>
    </location>
</feature>
<dbReference type="InterPro" id="IPR000620">
    <property type="entry name" value="EamA_dom"/>
</dbReference>
<dbReference type="OrthoDB" id="7818056at2"/>
<gene>
    <name evidence="3" type="ORF">SAMN05421538_103120</name>
</gene>
<sequence length="316" mass="32591">MPNPDRRPATTASALPGIAAMSLAMFLLPAGDALTKSLTSIMDPIQIAAIRAVIQVALLWLALPLLRGFAGGPSLSGWSILSGVLTAVVALSLITAFQTMPIATTIAIFFVEPLLLMLLAGVFLGETPGPRRYAAAAVGLCGTLIILRPNLAEFGAAVILPLIAALAFALNMIVTRKGTRHVSPFSFQLGASVLGMIVLVAAALIRTALGGASPVSLTGLPVWALVFLLASGAMIALTFLLITFAFKHSEASVLAPFQYLEILGAVIVGYLAFGEVLDPLTLLGTVIVLGSGLYVLHREARAGKPAPPAPGLRGGD</sequence>
<dbReference type="PANTHER" id="PTHR22911:SF135">
    <property type="entry name" value="BLR4310 PROTEIN"/>
    <property type="match status" value="1"/>
</dbReference>
<feature type="transmembrane region" description="Helical" evidence="1">
    <location>
        <begin position="221"/>
        <end position="246"/>
    </location>
</feature>
<keyword evidence="4" id="KW-1185">Reference proteome</keyword>
<accession>A0A1G6Z250</accession>
<feature type="transmembrane region" description="Helical" evidence="1">
    <location>
        <begin position="186"/>
        <end position="209"/>
    </location>
</feature>
<feature type="domain" description="EamA" evidence="2">
    <location>
        <begin position="157"/>
        <end position="291"/>
    </location>
</feature>
<evidence type="ECO:0000256" key="1">
    <source>
        <dbReference type="SAM" id="Phobius"/>
    </source>
</evidence>
<dbReference type="AlphaFoldDB" id="A0A1G6Z250"/>
<dbReference type="Pfam" id="PF00892">
    <property type="entry name" value="EamA"/>
    <property type="match status" value="2"/>
</dbReference>
<feature type="transmembrane region" description="Helical" evidence="1">
    <location>
        <begin position="78"/>
        <end position="97"/>
    </location>
</feature>
<keyword evidence="1" id="KW-0472">Membrane</keyword>
<proteinExistence type="predicted"/>